<dbReference type="Gene3D" id="3.30.70.270">
    <property type="match status" value="1"/>
</dbReference>
<feature type="domain" description="EAL" evidence="9">
    <location>
        <begin position="639"/>
        <end position="889"/>
    </location>
</feature>
<dbReference type="NCBIfam" id="TIGR00229">
    <property type="entry name" value="sensory_box"/>
    <property type="match status" value="1"/>
</dbReference>
<evidence type="ECO:0000256" key="5">
    <source>
        <dbReference type="ARBA" id="ARBA00023136"/>
    </source>
</evidence>
<accession>A0A3M8T568</accession>
<dbReference type="OrthoDB" id="9787514at2"/>
<evidence type="ECO:0000256" key="4">
    <source>
        <dbReference type="ARBA" id="ARBA00022989"/>
    </source>
</evidence>
<dbReference type="Pfam" id="PF00990">
    <property type="entry name" value="GGDEF"/>
    <property type="match status" value="1"/>
</dbReference>
<dbReference type="GO" id="GO:0016020">
    <property type="term" value="C:membrane"/>
    <property type="evidence" value="ECO:0007669"/>
    <property type="project" value="UniProtKB-SubCell"/>
</dbReference>
<feature type="domain" description="CHASE" evidence="8">
    <location>
        <begin position="130"/>
        <end position="289"/>
    </location>
</feature>
<dbReference type="PROSITE" id="PS50883">
    <property type="entry name" value="EAL"/>
    <property type="match status" value="1"/>
</dbReference>
<evidence type="ECO:0000259" key="9">
    <source>
        <dbReference type="PROSITE" id="PS50883"/>
    </source>
</evidence>
<feature type="domain" description="GGDEF" evidence="10">
    <location>
        <begin position="494"/>
        <end position="628"/>
    </location>
</feature>
<dbReference type="SUPFAM" id="SSF141868">
    <property type="entry name" value="EAL domain-like"/>
    <property type="match status" value="1"/>
</dbReference>
<dbReference type="RefSeq" id="WP_123086005.1">
    <property type="nucleotide sequence ID" value="NZ_RIBS01000001.1"/>
</dbReference>
<dbReference type="InterPro" id="IPR006189">
    <property type="entry name" value="CHASE_dom"/>
</dbReference>
<feature type="transmembrane region" description="Helical" evidence="6">
    <location>
        <begin position="29"/>
        <end position="48"/>
    </location>
</feature>
<dbReference type="InterPro" id="IPR000014">
    <property type="entry name" value="PAS"/>
</dbReference>
<dbReference type="NCBIfam" id="TIGR00254">
    <property type="entry name" value="GGDEF"/>
    <property type="match status" value="1"/>
</dbReference>
<dbReference type="InterPro" id="IPR029787">
    <property type="entry name" value="Nucleotide_cyclase"/>
</dbReference>
<dbReference type="InterPro" id="IPR042240">
    <property type="entry name" value="CHASE_sf"/>
</dbReference>
<organism evidence="11 12">
    <name type="scientific">Montanilutibacter psychrotolerans</name>
    <dbReference type="NCBI Taxonomy" id="1327343"/>
    <lineage>
        <taxon>Bacteria</taxon>
        <taxon>Pseudomonadati</taxon>
        <taxon>Pseudomonadota</taxon>
        <taxon>Gammaproteobacteria</taxon>
        <taxon>Lysobacterales</taxon>
        <taxon>Lysobacteraceae</taxon>
        <taxon>Montanilutibacter</taxon>
    </lineage>
</organism>
<keyword evidence="3 6" id="KW-0812">Transmembrane</keyword>
<feature type="transmembrane region" description="Helical" evidence="6">
    <location>
        <begin position="306"/>
        <end position="325"/>
    </location>
</feature>
<dbReference type="EMBL" id="RIBS01000001">
    <property type="protein sequence ID" value="RNF85882.1"/>
    <property type="molecule type" value="Genomic_DNA"/>
</dbReference>
<evidence type="ECO:0000259" key="8">
    <source>
        <dbReference type="PROSITE" id="PS50839"/>
    </source>
</evidence>
<dbReference type="InterPro" id="IPR000160">
    <property type="entry name" value="GGDEF_dom"/>
</dbReference>
<keyword evidence="4 6" id="KW-1133">Transmembrane helix</keyword>
<dbReference type="PANTHER" id="PTHR44757:SF4">
    <property type="entry name" value="DIGUANYLATE CYCLASE DGCE-RELATED"/>
    <property type="match status" value="1"/>
</dbReference>
<dbReference type="Pfam" id="PF00563">
    <property type="entry name" value="EAL"/>
    <property type="match status" value="1"/>
</dbReference>
<gene>
    <name evidence="11" type="ORF">EER27_00055</name>
</gene>
<dbReference type="InterPro" id="IPR035919">
    <property type="entry name" value="EAL_sf"/>
</dbReference>
<dbReference type="InterPro" id="IPR001633">
    <property type="entry name" value="EAL_dom"/>
</dbReference>
<sequence>MDSDGLSPPSRVPTIGAGDESEAAQRFPAWLWGLMALAFGVAVSLWLAQVQKQQHQAERAAAIERVAENGYRALRSRLESCELLVRSVQTLFLASESVSDAEFAHLYENLQPRRKFPSLIALAYARREVQARSEHYITDRIAPIQGNERLFGLDIAAQPANLRAVLTSRDSDLPTLSAPFRLIQLAGQGHDADGVTLRLPVFTPGAPPRDLAQRRARMVGSLAVSFRVGHLIETAFPQEAREMLHIAVTDVTDGAALPLFDSHPQTTHTPGGVRFERDLDYGDRTWRVAMQPLRTVPARVDWAQSLLPTGLLASLLLALLAWSLAGTQRRALELGWRMSRRYRESEERFRALNELLPALVLLADGESGRVTYANQASRTRLGGALTHVTLASLFEDPDLRLQLEEPGTHGTSNAEAVLRGRDGTRFWASVSIARVQLDRRDQLLMVAADISEQRELTERLSYQASHDALTELYNRREFERRAERVLSGLAAGGQAGALLYIDLDQFKLINDTSGHIAGDQLLAQLAMVMREQLREGDVLARLGGDEFGVLVANVHDEAGVRLVAERVRERIDGYVFAWEAQTYTVSASIGAVMLSRPGLGLNELLAHADTACYMAKESGRNRVHFYSEQDDEAARRRSEMEWANRLRWAVDERRLLLRYQEVWPLARAAGDSKRIELLLRFRDEDGRLVVPGAFIPAAERYGLMPMIDRWVIETTLANFDHLHPSGSALALATINLSGASIEDESLVELILSQLETHRVDPGRVCFEITETVAVRNLSQVARFIERLRVVGCRIALDDFGAGMSSFGYLKNLPIDIIKIDGSFIRDLLTDPMSHAIVRAVTDIGHQRGLQVIAEWVTGEEIAHELVALGVDYGQGFALHEPETVVFQRD</sequence>
<keyword evidence="5 6" id="KW-0472">Membrane</keyword>
<dbReference type="PANTHER" id="PTHR44757">
    <property type="entry name" value="DIGUANYLATE CYCLASE DGCP"/>
    <property type="match status" value="1"/>
</dbReference>
<evidence type="ECO:0000256" key="2">
    <source>
        <dbReference type="ARBA" id="ARBA00004370"/>
    </source>
</evidence>
<dbReference type="PROSITE" id="PS50887">
    <property type="entry name" value="GGDEF"/>
    <property type="match status" value="1"/>
</dbReference>
<dbReference type="InterPro" id="IPR052155">
    <property type="entry name" value="Biofilm_reg_signaling"/>
</dbReference>
<dbReference type="InterPro" id="IPR035965">
    <property type="entry name" value="PAS-like_dom_sf"/>
</dbReference>
<dbReference type="Proteomes" id="UP000267049">
    <property type="component" value="Unassembled WGS sequence"/>
</dbReference>
<dbReference type="Pfam" id="PF03924">
    <property type="entry name" value="CHASE"/>
    <property type="match status" value="1"/>
</dbReference>
<reference evidence="11 12" key="1">
    <citation type="submission" date="2018-11" db="EMBL/GenBank/DDBJ databases">
        <title>Lysobacter cryohumiis sp. nov., isolated from soil in the Tianshan Mountains, Xinjiang, China.</title>
        <authorList>
            <person name="Luo Y."/>
            <person name="Sheng H."/>
        </authorList>
    </citation>
    <scope>NUCLEOTIDE SEQUENCE [LARGE SCALE GENOMIC DNA]</scope>
    <source>
        <strain evidence="11 12">ZS60</strain>
    </source>
</reference>
<dbReference type="Gene3D" id="3.30.450.350">
    <property type="entry name" value="CHASE domain"/>
    <property type="match status" value="1"/>
</dbReference>
<comment type="subcellular location">
    <subcellularLocation>
        <location evidence="2">Membrane</location>
    </subcellularLocation>
</comment>
<dbReference type="SUPFAM" id="SSF55785">
    <property type="entry name" value="PYP-like sensor domain (PAS domain)"/>
    <property type="match status" value="1"/>
</dbReference>
<dbReference type="SMART" id="SM01079">
    <property type="entry name" value="CHASE"/>
    <property type="match status" value="1"/>
</dbReference>
<dbReference type="GO" id="GO:0003824">
    <property type="term" value="F:catalytic activity"/>
    <property type="evidence" value="ECO:0007669"/>
    <property type="project" value="UniProtKB-ARBA"/>
</dbReference>
<evidence type="ECO:0000256" key="1">
    <source>
        <dbReference type="ARBA" id="ARBA00001946"/>
    </source>
</evidence>
<dbReference type="FunFam" id="3.30.70.270:FF:000001">
    <property type="entry name" value="Diguanylate cyclase domain protein"/>
    <property type="match status" value="1"/>
</dbReference>
<evidence type="ECO:0000259" key="7">
    <source>
        <dbReference type="PROSITE" id="PS50113"/>
    </source>
</evidence>
<evidence type="ECO:0000256" key="6">
    <source>
        <dbReference type="SAM" id="Phobius"/>
    </source>
</evidence>
<comment type="caution">
    <text evidence="11">The sequence shown here is derived from an EMBL/GenBank/DDBJ whole genome shotgun (WGS) entry which is preliminary data.</text>
</comment>
<evidence type="ECO:0000259" key="10">
    <source>
        <dbReference type="PROSITE" id="PS50887"/>
    </source>
</evidence>
<name>A0A3M8T568_9GAMM</name>
<dbReference type="InterPro" id="IPR043128">
    <property type="entry name" value="Rev_trsase/Diguanyl_cyclase"/>
</dbReference>
<dbReference type="InterPro" id="IPR000700">
    <property type="entry name" value="PAS-assoc_C"/>
</dbReference>
<keyword evidence="12" id="KW-1185">Reference proteome</keyword>
<dbReference type="Gene3D" id="3.30.450.20">
    <property type="entry name" value="PAS domain"/>
    <property type="match status" value="1"/>
</dbReference>
<evidence type="ECO:0000313" key="12">
    <source>
        <dbReference type="Proteomes" id="UP000267049"/>
    </source>
</evidence>
<dbReference type="CDD" id="cd00130">
    <property type="entry name" value="PAS"/>
    <property type="match status" value="1"/>
</dbReference>
<dbReference type="GO" id="GO:0007165">
    <property type="term" value="P:signal transduction"/>
    <property type="evidence" value="ECO:0007669"/>
    <property type="project" value="UniProtKB-ARBA"/>
</dbReference>
<dbReference type="PROSITE" id="PS50839">
    <property type="entry name" value="CHASE"/>
    <property type="match status" value="1"/>
</dbReference>
<evidence type="ECO:0000313" key="11">
    <source>
        <dbReference type="EMBL" id="RNF85882.1"/>
    </source>
</evidence>
<dbReference type="Gene3D" id="3.20.20.450">
    <property type="entry name" value="EAL domain"/>
    <property type="match status" value="1"/>
</dbReference>
<dbReference type="SUPFAM" id="SSF55073">
    <property type="entry name" value="Nucleotide cyclase"/>
    <property type="match status" value="1"/>
</dbReference>
<dbReference type="CDD" id="cd01948">
    <property type="entry name" value="EAL"/>
    <property type="match status" value="1"/>
</dbReference>
<proteinExistence type="predicted"/>
<evidence type="ECO:0000256" key="3">
    <source>
        <dbReference type="ARBA" id="ARBA00022692"/>
    </source>
</evidence>
<feature type="domain" description="PAC" evidence="7">
    <location>
        <begin position="412"/>
        <end position="462"/>
    </location>
</feature>
<protein>
    <submittedName>
        <fullName evidence="11">EAL domain-containing protein</fullName>
    </submittedName>
</protein>
<dbReference type="SMART" id="SM00052">
    <property type="entry name" value="EAL"/>
    <property type="match status" value="1"/>
</dbReference>
<dbReference type="SMART" id="SM00267">
    <property type="entry name" value="GGDEF"/>
    <property type="match status" value="1"/>
</dbReference>
<comment type="cofactor">
    <cofactor evidence="1">
        <name>Mg(2+)</name>
        <dbReference type="ChEBI" id="CHEBI:18420"/>
    </cofactor>
</comment>
<dbReference type="CDD" id="cd01949">
    <property type="entry name" value="GGDEF"/>
    <property type="match status" value="1"/>
</dbReference>
<dbReference type="AlphaFoldDB" id="A0A3M8T568"/>
<dbReference type="PROSITE" id="PS50113">
    <property type="entry name" value="PAC"/>
    <property type="match status" value="1"/>
</dbReference>